<dbReference type="Gene3D" id="1.20.1730.10">
    <property type="entry name" value="Sodium/glucose cotransporter"/>
    <property type="match status" value="1"/>
</dbReference>
<evidence type="ECO:0000256" key="4">
    <source>
        <dbReference type="ARBA" id="ARBA00022475"/>
    </source>
</evidence>
<dbReference type="AlphaFoldDB" id="A0A9J6QZ01"/>
<feature type="transmembrane region" description="Helical" evidence="14">
    <location>
        <begin position="422"/>
        <end position="439"/>
    </location>
</feature>
<evidence type="ECO:0000256" key="7">
    <source>
        <dbReference type="ARBA" id="ARBA00022989"/>
    </source>
</evidence>
<dbReference type="PANTHER" id="PTHR48086">
    <property type="entry name" value="SODIUM/PROLINE SYMPORTER-RELATED"/>
    <property type="match status" value="1"/>
</dbReference>
<evidence type="ECO:0000256" key="9">
    <source>
        <dbReference type="ARBA" id="ARBA00023065"/>
    </source>
</evidence>
<keyword evidence="8" id="KW-0915">Sodium</keyword>
<comment type="catalytic activity">
    <reaction evidence="12">
        <text>L-proline(in) + Na(+)(in) = L-proline(out) + Na(+)(out)</text>
        <dbReference type="Rhea" id="RHEA:28967"/>
        <dbReference type="ChEBI" id="CHEBI:29101"/>
        <dbReference type="ChEBI" id="CHEBI:60039"/>
    </reaction>
</comment>
<evidence type="ECO:0000256" key="13">
    <source>
        <dbReference type="RuleBase" id="RU362091"/>
    </source>
</evidence>
<dbReference type="InterPro" id="IPR050277">
    <property type="entry name" value="Sodium:Solute_Symporter"/>
</dbReference>
<feature type="transmembrane region" description="Helical" evidence="14">
    <location>
        <begin position="192"/>
        <end position="211"/>
    </location>
</feature>
<keyword evidence="10 14" id="KW-0472">Membrane</keyword>
<keyword evidence="16" id="KW-1185">Reference proteome</keyword>
<keyword evidence="7 14" id="KW-1133">Transmembrane helix</keyword>
<gene>
    <name evidence="15" type="ORF">OBO34_20530</name>
</gene>
<evidence type="ECO:0000256" key="10">
    <source>
        <dbReference type="ARBA" id="ARBA00023136"/>
    </source>
</evidence>
<evidence type="ECO:0000256" key="2">
    <source>
        <dbReference type="ARBA" id="ARBA00006434"/>
    </source>
</evidence>
<dbReference type="InterPro" id="IPR038377">
    <property type="entry name" value="Na/Glc_symporter_sf"/>
</dbReference>
<feature type="transmembrane region" description="Helical" evidence="14">
    <location>
        <begin position="451"/>
        <end position="469"/>
    </location>
</feature>
<evidence type="ECO:0000256" key="3">
    <source>
        <dbReference type="ARBA" id="ARBA00022448"/>
    </source>
</evidence>
<evidence type="ECO:0000256" key="14">
    <source>
        <dbReference type="SAM" id="Phobius"/>
    </source>
</evidence>
<feature type="transmembrane region" description="Helical" evidence="14">
    <location>
        <begin position="367"/>
        <end position="387"/>
    </location>
</feature>
<keyword evidence="9" id="KW-0406">Ion transport</keyword>
<feature type="transmembrane region" description="Helical" evidence="14">
    <location>
        <begin position="13"/>
        <end position="31"/>
    </location>
</feature>
<feature type="transmembrane region" description="Helical" evidence="14">
    <location>
        <begin position="272"/>
        <end position="297"/>
    </location>
</feature>
<dbReference type="GO" id="GO:0006814">
    <property type="term" value="P:sodium ion transport"/>
    <property type="evidence" value="ECO:0007669"/>
    <property type="project" value="UniProtKB-KW"/>
</dbReference>
<evidence type="ECO:0000313" key="16">
    <source>
        <dbReference type="Proteomes" id="UP001065549"/>
    </source>
</evidence>
<comment type="similarity">
    <text evidence="2 13">Belongs to the sodium:solute symporter (SSF) (TC 2.A.21) family.</text>
</comment>
<dbReference type="Proteomes" id="UP001065549">
    <property type="component" value="Unassembled WGS sequence"/>
</dbReference>
<evidence type="ECO:0000256" key="1">
    <source>
        <dbReference type="ARBA" id="ARBA00004651"/>
    </source>
</evidence>
<keyword evidence="3" id="KW-0813">Transport</keyword>
<keyword evidence="5 14" id="KW-0812">Transmembrane</keyword>
<evidence type="ECO:0000256" key="6">
    <source>
        <dbReference type="ARBA" id="ARBA00022847"/>
    </source>
</evidence>
<dbReference type="RefSeq" id="WP_148398378.1">
    <property type="nucleotide sequence ID" value="NZ_JAJAGH010000009.1"/>
</dbReference>
<dbReference type="PANTHER" id="PTHR48086:SF3">
    <property type="entry name" value="SODIUM_PROLINE SYMPORTER"/>
    <property type="match status" value="1"/>
</dbReference>
<dbReference type="Pfam" id="PF00474">
    <property type="entry name" value="SSF"/>
    <property type="match status" value="1"/>
</dbReference>
<dbReference type="GO" id="GO:0015293">
    <property type="term" value="F:symporter activity"/>
    <property type="evidence" value="ECO:0007669"/>
    <property type="project" value="UniProtKB-KW"/>
</dbReference>
<name>A0A9J6QZ01_9FIRM</name>
<comment type="subcellular location">
    <subcellularLocation>
        <location evidence="1">Cell membrane</location>
        <topology evidence="1">Multi-pass membrane protein</topology>
    </subcellularLocation>
</comment>
<feature type="transmembrane region" description="Helical" evidence="14">
    <location>
        <begin position="231"/>
        <end position="251"/>
    </location>
</feature>
<organism evidence="15 16">
    <name type="scientific">Hominibacterium faecale</name>
    <dbReference type="NCBI Taxonomy" id="2839743"/>
    <lineage>
        <taxon>Bacteria</taxon>
        <taxon>Bacillati</taxon>
        <taxon>Bacillota</taxon>
        <taxon>Clostridia</taxon>
        <taxon>Peptostreptococcales</taxon>
        <taxon>Anaerovoracaceae</taxon>
        <taxon>Hominibacterium</taxon>
    </lineage>
</organism>
<feature type="transmembrane region" description="Helical" evidence="14">
    <location>
        <begin position="161"/>
        <end position="185"/>
    </location>
</feature>
<evidence type="ECO:0000256" key="8">
    <source>
        <dbReference type="ARBA" id="ARBA00023053"/>
    </source>
</evidence>
<feature type="transmembrane region" description="Helical" evidence="14">
    <location>
        <begin position="393"/>
        <end position="415"/>
    </location>
</feature>
<keyword evidence="4" id="KW-1003">Cell membrane</keyword>
<dbReference type="PROSITE" id="PS50283">
    <property type="entry name" value="NA_SOLUT_SYMP_3"/>
    <property type="match status" value="1"/>
</dbReference>
<keyword evidence="6" id="KW-0769">Symport</keyword>
<evidence type="ECO:0000256" key="5">
    <source>
        <dbReference type="ARBA" id="ARBA00022692"/>
    </source>
</evidence>
<dbReference type="InterPro" id="IPR001734">
    <property type="entry name" value="Na/solute_symporter"/>
</dbReference>
<protein>
    <submittedName>
        <fullName evidence="15">Sodium:solute symporter family protein</fullName>
    </submittedName>
</protein>
<evidence type="ECO:0000313" key="15">
    <source>
        <dbReference type="EMBL" id="MCU7380703.1"/>
    </source>
</evidence>
<dbReference type="GO" id="GO:0005886">
    <property type="term" value="C:plasma membrane"/>
    <property type="evidence" value="ECO:0007669"/>
    <property type="project" value="UniProtKB-SubCell"/>
</dbReference>
<dbReference type="CDD" id="cd10322">
    <property type="entry name" value="SLC5sbd"/>
    <property type="match status" value="1"/>
</dbReference>
<reference evidence="15" key="1">
    <citation type="submission" date="2022-09" db="EMBL/GenBank/DDBJ databases">
        <title>Culturomic study of gut microbiota in children with autism spectrum disorder.</title>
        <authorList>
            <person name="Efimov B.A."/>
            <person name="Chaplin A.V."/>
            <person name="Sokolova S.R."/>
            <person name="Pikina A.P."/>
            <person name="Korzhanova M."/>
            <person name="Belova V."/>
            <person name="Korostin D."/>
        </authorList>
    </citation>
    <scope>NUCLEOTIDE SEQUENCE</scope>
    <source>
        <strain evidence="15">ASD5510</strain>
    </source>
</reference>
<comment type="caution">
    <text evidence="15">The sequence shown here is derived from an EMBL/GenBank/DDBJ whole genome shotgun (WGS) entry which is preliminary data.</text>
</comment>
<feature type="transmembrane region" description="Helical" evidence="14">
    <location>
        <begin position="43"/>
        <end position="61"/>
    </location>
</feature>
<dbReference type="EMBL" id="JAOSHN010000012">
    <property type="protein sequence ID" value="MCU7380703.1"/>
    <property type="molecule type" value="Genomic_DNA"/>
</dbReference>
<keyword evidence="11" id="KW-0739">Sodium transport</keyword>
<proteinExistence type="inferred from homology"/>
<evidence type="ECO:0000256" key="11">
    <source>
        <dbReference type="ARBA" id="ARBA00023201"/>
    </source>
</evidence>
<sequence length="480" mass="51608">MIDFNELWSSLDWIILVVYFVAVLGVGFVMHSRASKSFKSFFVASRRLTIPVLIGVAMAGWYDSWTIVGLAECGWTMGISILFIYVVPTGLMRLPLAIWIGPFTRDKIPDYVVTLPDLVGYFYDKKTKALSTIVPIFSVLYSAALLFAVGDVLHMVSGLPIYATVVIAGVGIIFYTAMAGLWALAVTDMIQFAVMTIAAGALGLGLLLHFGGLQPVYDSIAATDPVLLTPLGHNSALDVVAWVIGAAALYVNAQSYQRFGAAKGGGEIKVAYSVMLGIGISFSAIMVFGGMAASVMFPEAETISQGFWAAVFTVLPTGLRGLFVAALVAAVMSTSSADILISAGILAKDVCKDLIKPSMKDAAVLKLSRVMIVFVGLFIILGTYLWSDGIANAWYYIGGFQVAVFFIPIVAGFFYKRKTANGGFIAVLCGIVAYAIWEFALKAPYGIPSNVFTWVISFVVYFTACPMTYKAQKEKDKLGA</sequence>
<evidence type="ECO:0000256" key="12">
    <source>
        <dbReference type="ARBA" id="ARBA00033708"/>
    </source>
</evidence>
<feature type="transmembrane region" description="Helical" evidence="14">
    <location>
        <begin position="129"/>
        <end position="149"/>
    </location>
</feature>
<accession>A0A9J6QZ01</accession>